<evidence type="ECO:0000259" key="9">
    <source>
        <dbReference type="Pfam" id="PF01435"/>
    </source>
</evidence>
<evidence type="ECO:0000256" key="4">
    <source>
        <dbReference type="ARBA" id="ARBA00022833"/>
    </source>
</evidence>
<organism evidence="10 11">
    <name type="scientific">Flavisphingopyxis soli</name>
    <dbReference type="NCBI Taxonomy" id="2601267"/>
    <lineage>
        <taxon>Bacteria</taxon>
        <taxon>Pseudomonadati</taxon>
        <taxon>Pseudomonadota</taxon>
        <taxon>Alphaproteobacteria</taxon>
        <taxon>Sphingomonadales</taxon>
        <taxon>Sphingopyxidaceae</taxon>
        <taxon>Flavisphingopyxis</taxon>
    </lineage>
</organism>
<keyword evidence="1 6" id="KW-0645">Protease</keyword>
<dbReference type="PANTHER" id="PTHR22726">
    <property type="entry name" value="METALLOENDOPEPTIDASE OMA1"/>
    <property type="match status" value="1"/>
</dbReference>
<evidence type="ECO:0000313" key="11">
    <source>
        <dbReference type="Proteomes" id="UP000321129"/>
    </source>
</evidence>
<accession>A0A5C6UL84</accession>
<dbReference type="InterPro" id="IPR036034">
    <property type="entry name" value="PDZ_sf"/>
</dbReference>
<feature type="chain" id="PRO_5022741852" evidence="8">
    <location>
        <begin position="44"/>
        <end position="356"/>
    </location>
</feature>
<evidence type="ECO:0000256" key="1">
    <source>
        <dbReference type="ARBA" id="ARBA00022670"/>
    </source>
</evidence>
<comment type="caution">
    <text evidence="10">The sequence shown here is derived from an EMBL/GenBank/DDBJ whole genome shotgun (WGS) entry which is preliminary data.</text>
</comment>
<protein>
    <submittedName>
        <fullName evidence="10">M48 family metalloprotease</fullName>
    </submittedName>
</protein>
<evidence type="ECO:0000256" key="3">
    <source>
        <dbReference type="ARBA" id="ARBA00022801"/>
    </source>
</evidence>
<dbReference type="EMBL" id="VOPY01000001">
    <property type="protein sequence ID" value="TXC73579.1"/>
    <property type="molecule type" value="Genomic_DNA"/>
</dbReference>
<dbReference type="InterPro" id="IPR051156">
    <property type="entry name" value="Mito/Outer_Membr_Metalloprot"/>
</dbReference>
<dbReference type="GO" id="GO:0004222">
    <property type="term" value="F:metalloendopeptidase activity"/>
    <property type="evidence" value="ECO:0007669"/>
    <property type="project" value="InterPro"/>
</dbReference>
<evidence type="ECO:0000313" key="10">
    <source>
        <dbReference type="EMBL" id="TXC73579.1"/>
    </source>
</evidence>
<dbReference type="InterPro" id="IPR001915">
    <property type="entry name" value="Peptidase_M48"/>
</dbReference>
<keyword evidence="2" id="KW-0479">Metal-binding</keyword>
<comment type="similarity">
    <text evidence="6">Belongs to the peptidase M48 family.</text>
</comment>
<name>A0A5C6UL84_9SPHN</name>
<evidence type="ECO:0000256" key="7">
    <source>
        <dbReference type="SAM" id="MobiDB-lite"/>
    </source>
</evidence>
<keyword evidence="4 6" id="KW-0862">Zinc</keyword>
<feature type="region of interest" description="Disordered" evidence="7">
    <location>
        <begin position="1"/>
        <end position="20"/>
    </location>
</feature>
<sequence length="356" mass="37361">MPAPRPDRPAPVQPRDATRSTMTRSLSLALAAFALLCAPAARADEAHDLAVYGAFRAMDARVATIGYRLATTNVGLCDQRQPATGLVLSDVALYPAKQRAAAARAYSLGDAAPPVFVAAVAEASPAYAAGLRTGHAIAAIDGEPLATIARHGDGDYARMAAIDGAMGRWLADGELVVSVASPTKTVAVTLDGTPACATIFQVKASASLGAAADGRYVQVTAPLVDFAREDEELAAVLAHELAHNILRHRERLDAADIDRGLLQEFGRSARLTRATETEADRLSVWLLAGAGYDPMAAVRFWTRWDKERGKPLIASATHGRSSTRIAAIEDEIATMTAAKAADPAARPALIAGLPRN</sequence>
<dbReference type="PANTHER" id="PTHR22726:SF1">
    <property type="entry name" value="METALLOENDOPEPTIDASE OMA1, MITOCHONDRIAL"/>
    <property type="match status" value="1"/>
</dbReference>
<evidence type="ECO:0000256" key="6">
    <source>
        <dbReference type="RuleBase" id="RU003983"/>
    </source>
</evidence>
<keyword evidence="11" id="KW-1185">Reference proteome</keyword>
<evidence type="ECO:0000256" key="2">
    <source>
        <dbReference type="ARBA" id="ARBA00022723"/>
    </source>
</evidence>
<feature type="domain" description="Peptidase M48" evidence="9">
    <location>
        <begin position="269"/>
        <end position="331"/>
    </location>
</feature>
<feature type="domain" description="Peptidase M48" evidence="9">
    <location>
        <begin position="209"/>
        <end position="249"/>
    </location>
</feature>
<keyword evidence="5 6" id="KW-0482">Metalloprotease</keyword>
<dbReference type="SUPFAM" id="SSF50156">
    <property type="entry name" value="PDZ domain-like"/>
    <property type="match status" value="1"/>
</dbReference>
<proteinExistence type="inferred from homology"/>
<dbReference type="GO" id="GO:0016020">
    <property type="term" value="C:membrane"/>
    <property type="evidence" value="ECO:0007669"/>
    <property type="project" value="TreeGrafter"/>
</dbReference>
<dbReference type="Proteomes" id="UP000321129">
    <property type="component" value="Unassembled WGS sequence"/>
</dbReference>
<dbReference type="CDD" id="cd07342">
    <property type="entry name" value="M48C_Oma1_like"/>
    <property type="match status" value="1"/>
</dbReference>
<dbReference type="Gene3D" id="3.30.2010.10">
    <property type="entry name" value="Metalloproteases ('zincins'), catalytic domain"/>
    <property type="match status" value="1"/>
</dbReference>
<dbReference type="GO" id="GO:0046872">
    <property type="term" value="F:metal ion binding"/>
    <property type="evidence" value="ECO:0007669"/>
    <property type="project" value="UniProtKB-KW"/>
</dbReference>
<gene>
    <name evidence="10" type="ORF">FSZ31_02210</name>
</gene>
<dbReference type="Gene3D" id="2.30.42.10">
    <property type="match status" value="1"/>
</dbReference>
<feature type="signal peptide" evidence="8">
    <location>
        <begin position="1"/>
        <end position="43"/>
    </location>
</feature>
<evidence type="ECO:0000256" key="8">
    <source>
        <dbReference type="SAM" id="SignalP"/>
    </source>
</evidence>
<keyword evidence="3 6" id="KW-0378">Hydrolase</keyword>
<evidence type="ECO:0000256" key="5">
    <source>
        <dbReference type="ARBA" id="ARBA00023049"/>
    </source>
</evidence>
<comment type="cofactor">
    <cofactor evidence="6">
        <name>Zn(2+)</name>
        <dbReference type="ChEBI" id="CHEBI:29105"/>
    </cofactor>
    <text evidence="6">Binds 1 zinc ion per subunit.</text>
</comment>
<keyword evidence="8" id="KW-0732">Signal</keyword>
<dbReference type="Pfam" id="PF01435">
    <property type="entry name" value="Peptidase_M48"/>
    <property type="match status" value="2"/>
</dbReference>
<reference evidence="10 11" key="1">
    <citation type="submission" date="2019-08" db="EMBL/GenBank/DDBJ databases">
        <title>Sphingorhabdus soil sp. nov., isolated from arctic soil.</title>
        <authorList>
            <person name="Liu Y."/>
        </authorList>
    </citation>
    <scope>NUCLEOTIDE SEQUENCE [LARGE SCALE GENOMIC DNA]</scope>
    <source>
        <strain evidence="10 11">D-2Q-5-6</strain>
    </source>
</reference>
<dbReference type="AlphaFoldDB" id="A0A5C6UL84"/>
<dbReference type="GO" id="GO:0051603">
    <property type="term" value="P:proteolysis involved in protein catabolic process"/>
    <property type="evidence" value="ECO:0007669"/>
    <property type="project" value="TreeGrafter"/>
</dbReference>